<dbReference type="AlphaFoldDB" id="A0A2P5WB09"/>
<reference evidence="1 2" key="1">
    <citation type="submission" date="2015-01" db="EMBL/GenBank/DDBJ databases">
        <title>Genome of allotetraploid Gossypium barbadense reveals genomic plasticity and fiber elongation in cotton evolution.</title>
        <authorList>
            <person name="Chen X."/>
            <person name="Liu X."/>
            <person name="Zhao B."/>
            <person name="Zheng H."/>
            <person name="Hu Y."/>
            <person name="Lu G."/>
            <person name="Yang C."/>
            <person name="Chen J."/>
            <person name="Shan C."/>
            <person name="Zhang L."/>
            <person name="Zhou Y."/>
            <person name="Wang L."/>
            <person name="Guo W."/>
            <person name="Bai Y."/>
            <person name="Ruan J."/>
            <person name="Shangguan X."/>
            <person name="Mao Y."/>
            <person name="Jiang J."/>
            <person name="Zhu Y."/>
            <person name="Lei J."/>
            <person name="Kang H."/>
            <person name="Chen S."/>
            <person name="He X."/>
            <person name="Wang R."/>
            <person name="Wang Y."/>
            <person name="Chen J."/>
            <person name="Wang L."/>
            <person name="Yu S."/>
            <person name="Wang B."/>
            <person name="Wei J."/>
            <person name="Song S."/>
            <person name="Lu X."/>
            <person name="Gao Z."/>
            <person name="Gu W."/>
            <person name="Deng X."/>
            <person name="Ma D."/>
            <person name="Wang S."/>
            <person name="Liang W."/>
            <person name="Fang L."/>
            <person name="Cai C."/>
            <person name="Zhu X."/>
            <person name="Zhou B."/>
            <person name="Zhang Y."/>
            <person name="Chen Z."/>
            <person name="Xu S."/>
            <person name="Zhu R."/>
            <person name="Wang S."/>
            <person name="Zhang T."/>
            <person name="Zhao G."/>
        </authorList>
    </citation>
    <scope>NUCLEOTIDE SEQUENCE [LARGE SCALE GENOMIC DNA]</scope>
    <source>
        <strain evidence="2">cv. Xinhai21</strain>
        <tissue evidence="1">Leaf</tissue>
    </source>
</reference>
<dbReference type="Proteomes" id="UP000239757">
    <property type="component" value="Unassembled WGS sequence"/>
</dbReference>
<proteinExistence type="predicted"/>
<protein>
    <submittedName>
        <fullName evidence="1">Uncharacterized protein</fullName>
    </submittedName>
</protein>
<name>A0A2P5WB09_GOSBA</name>
<evidence type="ECO:0000313" key="1">
    <source>
        <dbReference type="EMBL" id="PPR88269.1"/>
    </source>
</evidence>
<dbReference type="EMBL" id="KZ668328">
    <property type="protein sequence ID" value="PPR88269.1"/>
    <property type="molecule type" value="Genomic_DNA"/>
</dbReference>
<gene>
    <name evidence="1" type="ORF">GOBAR_AA32420</name>
</gene>
<accession>A0A2P5WB09</accession>
<sequence length="151" mass="16895">MKCGYGVTLTLAKNLYHALTVYNNPNLSPHLQIHLMVIETNSNGEKEPNNDGRSDYKGEYFSDLELDEVLDDIDDEGTDTNENVYALSVGNPSCSIVIRNGPKAHMLSVDPDEMHAPKFLEYLDIVTSHQLATDSELKELFGSQQYANKED</sequence>
<evidence type="ECO:0000313" key="2">
    <source>
        <dbReference type="Proteomes" id="UP000239757"/>
    </source>
</evidence>
<organism evidence="1 2">
    <name type="scientific">Gossypium barbadense</name>
    <name type="common">Sea Island cotton</name>
    <name type="synonym">Hibiscus barbadensis</name>
    <dbReference type="NCBI Taxonomy" id="3634"/>
    <lineage>
        <taxon>Eukaryota</taxon>
        <taxon>Viridiplantae</taxon>
        <taxon>Streptophyta</taxon>
        <taxon>Embryophyta</taxon>
        <taxon>Tracheophyta</taxon>
        <taxon>Spermatophyta</taxon>
        <taxon>Magnoliopsida</taxon>
        <taxon>eudicotyledons</taxon>
        <taxon>Gunneridae</taxon>
        <taxon>Pentapetalae</taxon>
        <taxon>rosids</taxon>
        <taxon>malvids</taxon>
        <taxon>Malvales</taxon>
        <taxon>Malvaceae</taxon>
        <taxon>Malvoideae</taxon>
        <taxon>Gossypium</taxon>
    </lineage>
</organism>